<accession>A0ABT5E258</accession>
<dbReference type="EMBL" id="JAQNDL010000002">
    <property type="protein sequence ID" value="MDC0719952.1"/>
    <property type="molecule type" value="Genomic_DNA"/>
</dbReference>
<name>A0ABT5E258_9BACT</name>
<protein>
    <submittedName>
        <fullName evidence="2">Protein phosphatase 2C domain-containing protein</fullName>
    </submittedName>
</protein>
<dbReference type="Proteomes" id="UP001221686">
    <property type="component" value="Unassembled WGS sequence"/>
</dbReference>
<evidence type="ECO:0000313" key="3">
    <source>
        <dbReference type="Proteomes" id="UP001221686"/>
    </source>
</evidence>
<sequence>MTAPGAKAARGLVPQDHATMRSHSEGVVLAVADGVTLVDGLASHAHVGAYLAAELTAEGAMAALRRGAGPCDTRAQACAALHHGLHGIWSELQRETAARALATTIVLAVVTVTWTAIWCSGDGAWGIVAPAATVVRGDATRHPIGADFQAVAGERLNETHVELAALNARRGPTAAARDLRTMLYADGPVLGAYVATDGLRHEPPLAERLLRPFCGDPVMARALLTRPNDCDDLGVAWAAQRATCAEHAEAML</sequence>
<evidence type="ECO:0000313" key="2">
    <source>
        <dbReference type="EMBL" id="MDC0719952.1"/>
    </source>
</evidence>
<comment type="caution">
    <text evidence="2">The sequence shown here is derived from an EMBL/GenBank/DDBJ whole genome shotgun (WGS) entry which is preliminary data.</text>
</comment>
<dbReference type="Pfam" id="PF13672">
    <property type="entry name" value="PP2C_2"/>
    <property type="match status" value="1"/>
</dbReference>
<evidence type="ECO:0000259" key="1">
    <source>
        <dbReference type="Pfam" id="PF13672"/>
    </source>
</evidence>
<proteinExistence type="predicted"/>
<dbReference type="InterPro" id="IPR001932">
    <property type="entry name" value="PPM-type_phosphatase-like_dom"/>
</dbReference>
<organism evidence="2 3">
    <name type="scientific">Nannocystis bainbridge</name>
    <dbReference type="NCBI Taxonomy" id="2995303"/>
    <lineage>
        <taxon>Bacteria</taxon>
        <taxon>Pseudomonadati</taxon>
        <taxon>Myxococcota</taxon>
        <taxon>Polyangia</taxon>
        <taxon>Nannocystales</taxon>
        <taxon>Nannocystaceae</taxon>
        <taxon>Nannocystis</taxon>
    </lineage>
</organism>
<feature type="domain" description="PPM-type phosphatase" evidence="1">
    <location>
        <begin position="8"/>
        <end position="134"/>
    </location>
</feature>
<keyword evidence="3" id="KW-1185">Reference proteome</keyword>
<gene>
    <name evidence="2" type="ORF">POL25_23840</name>
</gene>
<reference evidence="2 3" key="1">
    <citation type="submission" date="2022-11" db="EMBL/GenBank/DDBJ databases">
        <title>Minimal conservation of predation-associated metabolite biosynthetic gene clusters underscores biosynthetic potential of Myxococcota including descriptions for ten novel species: Archangium lansinium sp. nov., Myxococcus landrumus sp. nov., Nannocystis bai.</title>
        <authorList>
            <person name="Ahearne A."/>
            <person name="Stevens C."/>
            <person name="Dowd S."/>
        </authorList>
    </citation>
    <scope>NUCLEOTIDE SEQUENCE [LARGE SCALE GENOMIC DNA]</scope>
    <source>
        <strain evidence="2 3">BB15-2</strain>
    </source>
</reference>